<accession>E9H301</accession>
<dbReference type="Gene3D" id="3.40.50.1820">
    <property type="entry name" value="alpha/beta hydrolase"/>
    <property type="match status" value="1"/>
</dbReference>
<feature type="transmembrane region" description="Helical" evidence="2">
    <location>
        <begin position="113"/>
        <end position="131"/>
    </location>
</feature>
<dbReference type="SUPFAM" id="SSF53474">
    <property type="entry name" value="alpha/beta-Hydrolases"/>
    <property type="match status" value="1"/>
</dbReference>
<dbReference type="HOGENOM" id="CLU_017361_0_0_1"/>
<dbReference type="AlphaFoldDB" id="E9H301"/>
<dbReference type="PANTHER" id="PTHR42886">
    <property type="entry name" value="RE40534P-RELATED"/>
    <property type="match status" value="1"/>
</dbReference>
<dbReference type="OrthoDB" id="7457040at2759"/>
<comment type="similarity">
    <text evidence="1">Belongs to the peptidase S33 family. ABHD4/ABHD5 subfamily.</text>
</comment>
<dbReference type="PRINTS" id="PR00111">
    <property type="entry name" value="ABHYDROLASE"/>
</dbReference>
<evidence type="ECO:0000256" key="1">
    <source>
        <dbReference type="ARBA" id="ARBA00038097"/>
    </source>
</evidence>
<evidence type="ECO:0000259" key="3">
    <source>
        <dbReference type="Pfam" id="PF00561"/>
    </source>
</evidence>
<dbReference type="GO" id="GO:0055088">
    <property type="term" value="P:lipid homeostasis"/>
    <property type="evidence" value="ECO:0000318"/>
    <property type="project" value="GO_Central"/>
</dbReference>
<dbReference type="GO" id="GO:0006654">
    <property type="term" value="P:phosphatidic acid biosynthetic process"/>
    <property type="evidence" value="ECO:0000318"/>
    <property type="project" value="GO_Central"/>
</dbReference>
<name>E9H301_DAPPU</name>
<dbReference type="GO" id="GO:0052689">
    <property type="term" value="F:carboxylic ester hydrolase activity"/>
    <property type="evidence" value="ECO:0000318"/>
    <property type="project" value="GO_Central"/>
</dbReference>
<dbReference type="GO" id="GO:0005811">
    <property type="term" value="C:lipid droplet"/>
    <property type="evidence" value="ECO:0000318"/>
    <property type="project" value="GO_Central"/>
</dbReference>
<dbReference type="Proteomes" id="UP000000305">
    <property type="component" value="Unassembled WGS sequence"/>
</dbReference>
<dbReference type="PhylomeDB" id="E9H301"/>
<dbReference type="KEGG" id="dpx:DAPPUDRAFT_109414"/>
<protein>
    <recommendedName>
        <fullName evidence="3">AB hydrolase-1 domain-containing protein</fullName>
    </recommendedName>
</protein>
<reference evidence="4 5" key="1">
    <citation type="journal article" date="2011" name="Science">
        <title>The ecoresponsive genome of Daphnia pulex.</title>
        <authorList>
            <person name="Colbourne J.K."/>
            <person name="Pfrender M.E."/>
            <person name="Gilbert D."/>
            <person name="Thomas W.K."/>
            <person name="Tucker A."/>
            <person name="Oakley T.H."/>
            <person name="Tokishita S."/>
            <person name="Aerts A."/>
            <person name="Arnold G.J."/>
            <person name="Basu M.K."/>
            <person name="Bauer D.J."/>
            <person name="Caceres C.E."/>
            <person name="Carmel L."/>
            <person name="Casola C."/>
            <person name="Choi J.H."/>
            <person name="Detter J.C."/>
            <person name="Dong Q."/>
            <person name="Dusheyko S."/>
            <person name="Eads B.D."/>
            <person name="Frohlich T."/>
            <person name="Geiler-Samerotte K.A."/>
            <person name="Gerlach D."/>
            <person name="Hatcher P."/>
            <person name="Jogdeo S."/>
            <person name="Krijgsveld J."/>
            <person name="Kriventseva E.V."/>
            <person name="Kultz D."/>
            <person name="Laforsch C."/>
            <person name="Lindquist E."/>
            <person name="Lopez J."/>
            <person name="Manak J.R."/>
            <person name="Muller J."/>
            <person name="Pangilinan J."/>
            <person name="Patwardhan R.P."/>
            <person name="Pitluck S."/>
            <person name="Pritham E.J."/>
            <person name="Rechtsteiner A."/>
            <person name="Rho M."/>
            <person name="Rogozin I.B."/>
            <person name="Sakarya O."/>
            <person name="Salamov A."/>
            <person name="Schaack S."/>
            <person name="Shapiro H."/>
            <person name="Shiga Y."/>
            <person name="Skalitzky C."/>
            <person name="Smith Z."/>
            <person name="Souvorov A."/>
            <person name="Sung W."/>
            <person name="Tang Z."/>
            <person name="Tsuchiya D."/>
            <person name="Tu H."/>
            <person name="Vos H."/>
            <person name="Wang M."/>
            <person name="Wolf Y.I."/>
            <person name="Yamagata H."/>
            <person name="Yamada T."/>
            <person name="Ye Y."/>
            <person name="Shaw J.R."/>
            <person name="Andrews J."/>
            <person name="Crease T.J."/>
            <person name="Tang H."/>
            <person name="Lucas S.M."/>
            <person name="Robertson H.M."/>
            <person name="Bork P."/>
            <person name="Koonin E.V."/>
            <person name="Zdobnov E.M."/>
            <person name="Grigoriev I.V."/>
            <person name="Lynch M."/>
            <person name="Boore J.L."/>
        </authorList>
    </citation>
    <scope>NUCLEOTIDE SEQUENCE [LARGE SCALE GENOMIC DNA]</scope>
</reference>
<organism evidence="4 5">
    <name type="scientific">Daphnia pulex</name>
    <name type="common">Water flea</name>
    <dbReference type="NCBI Taxonomy" id="6669"/>
    <lineage>
        <taxon>Eukaryota</taxon>
        <taxon>Metazoa</taxon>
        <taxon>Ecdysozoa</taxon>
        <taxon>Arthropoda</taxon>
        <taxon>Crustacea</taxon>
        <taxon>Branchiopoda</taxon>
        <taxon>Diplostraca</taxon>
        <taxon>Cladocera</taxon>
        <taxon>Anomopoda</taxon>
        <taxon>Daphniidae</taxon>
        <taxon>Daphnia</taxon>
    </lineage>
</organism>
<evidence type="ECO:0000313" key="4">
    <source>
        <dbReference type="EMBL" id="EFX73873.1"/>
    </source>
</evidence>
<feature type="transmembrane region" description="Helical" evidence="2">
    <location>
        <begin position="44"/>
        <end position="67"/>
    </location>
</feature>
<dbReference type="InParanoid" id="E9H301"/>
<keyword evidence="2" id="KW-0472">Membrane</keyword>
<dbReference type="InterPro" id="IPR029058">
    <property type="entry name" value="AB_hydrolase_fold"/>
</dbReference>
<keyword evidence="2" id="KW-1133">Transmembrane helix</keyword>
<evidence type="ECO:0000313" key="5">
    <source>
        <dbReference type="Proteomes" id="UP000000305"/>
    </source>
</evidence>
<keyword evidence="2" id="KW-0812">Transmembrane</keyword>
<gene>
    <name evidence="4" type="ORF">DAPPUDRAFT_109414</name>
</gene>
<sequence>MERRRQSYWYTGFGFGFSSRPNFSSAAQEAEAQLVKSIELLANALGLVDFILLGHSMGGFLVSAYALQHPDRVSHLVLADPWGFPNPTDQPGNDPAQLPTPFWWNYLDILHRYANPLFLIRAFGPLGLFAVKYCGRYLFPKFVGAVENTVETISQYVYQCNAQIPTGKLAFHCMMVNSDYARFLMVNRLLPLKHENPITFIYGWNSWIDRQPGLIIKEYRNQSTVDLLFLVAPVIKSILWTELFSKKFQVPMCVLSYQGL</sequence>
<dbReference type="PANTHER" id="PTHR42886:SF29">
    <property type="entry name" value="PUMMELIG, ISOFORM A"/>
    <property type="match status" value="1"/>
</dbReference>
<dbReference type="eggNOG" id="KOG4409">
    <property type="taxonomic scope" value="Eukaryota"/>
</dbReference>
<dbReference type="GO" id="GO:0042171">
    <property type="term" value="F:lysophosphatidic acid acyltransferase activity"/>
    <property type="evidence" value="ECO:0000318"/>
    <property type="project" value="GO_Central"/>
</dbReference>
<dbReference type="EMBL" id="GL732587">
    <property type="protein sequence ID" value="EFX73873.1"/>
    <property type="molecule type" value="Genomic_DNA"/>
</dbReference>
<keyword evidence="5" id="KW-1185">Reference proteome</keyword>
<dbReference type="InterPro" id="IPR000073">
    <property type="entry name" value="AB_hydrolase_1"/>
</dbReference>
<proteinExistence type="inferred from homology"/>
<dbReference type="Pfam" id="PF00561">
    <property type="entry name" value="Abhydrolase_1"/>
    <property type="match status" value="1"/>
</dbReference>
<evidence type="ECO:0000256" key="2">
    <source>
        <dbReference type="SAM" id="Phobius"/>
    </source>
</evidence>
<feature type="domain" description="AB hydrolase-1" evidence="3">
    <location>
        <begin position="14"/>
        <end position="117"/>
    </location>
</feature>